<feature type="non-terminal residue" evidence="1">
    <location>
        <position position="1"/>
    </location>
</feature>
<sequence>CGGPGECNRTIVIDKVGDPNSTTWFTPGWNGADGSYSDNCCCILTIQFKVQGFVTMTFADHSFVHDSTNCQFDKLEIDFDDGLDHPDSHQHKIHCDSLSSLEEGFEHFENTIHTSTVTFCPVVEPGGSLVDTGFLMNIT</sequence>
<accession>A0AAV2SEF2</accession>
<gene>
    <name evidence="1" type="ORF">MNOR_LOCUS35263</name>
</gene>
<organism evidence="1 2">
    <name type="scientific">Meganyctiphanes norvegica</name>
    <name type="common">Northern krill</name>
    <name type="synonym">Thysanopoda norvegica</name>
    <dbReference type="NCBI Taxonomy" id="48144"/>
    <lineage>
        <taxon>Eukaryota</taxon>
        <taxon>Metazoa</taxon>
        <taxon>Ecdysozoa</taxon>
        <taxon>Arthropoda</taxon>
        <taxon>Crustacea</taxon>
        <taxon>Multicrustacea</taxon>
        <taxon>Malacostraca</taxon>
        <taxon>Eumalacostraca</taxon>
        <taxon>Eucarida</taxon>
        <taxon>Euphausiacea</taxon>
        <taxon>Euphausiidae</taxon>
        <taxon>Meganyctiphanes</taxon>
    </lineage>
</organism>
<dbReference type="InterPro" id="IPR035914">
    <property type="entry name" value="Sperma_CUB_dom_sf"/>
</dbReference>
<reference evidence="1 2" key="1">
    <citation type="submission" date="2024-05" db="EMBL/GenBank/DDBJ databases">
        <authorList>
            <person name="Wallberg A."/>
        </authorList>
    </citation>
    <scope>NUCLEOTIDE SEQUENCE [LARGE SCALE GENOMIC DNA]</scope>
</reference>
<protein>
    <recommendedName>
        <fullName evidence="3">CUB domain-containing protein</fullName>
    </recommendedName>
</protein>
<dbReference type="Gene3D" id="2.60.120.290">
    <property type="entry name" value="Spermadhesin, CUB domain"/>
    <property type="match status" value="1"/>
</dbReference>
<evidence type="ECO:0000313" key="2">
    <source>
        <dbReference type="Proteomes" id="UP001497623"/>
    </source>
</evidence>
<dbReference type="AlphaFoldDB" id="A0AAV2SEF2"/>
<dbReference type="EMBL" id="CAXKWB010057938">
    <property type="protein sequence ID" value="CAL4180042.1"/>
    <property type="molecule type" value="Genomic_DNA"/>
</dbReference>
<name>A0AAV2SEF2_MEGNR</name>
<feature type="non-terminal residue" evidence="1">
    <location>
        <position position="139"/>
    </location>
</feature>
<keyword evidence="2" id="KW-1185">Reference proteome</keyword>
<dbReference type="Proteomes" id="UP001497623">
    <property type="component" value="Unassembled WGS sequence"/>
</dbReference>
<evidence type="ECO:0008006" key="3">
    <source>
        <dbReference type="Google" id="ProtNLM"/>
    </source>
</evidence>
<evidence type="ECO:0000313" key="1">
    <source>
        <dbReference type="EMBL" id="CAL4180042.1"/>
    </source>
</evidence>
<comment type="caution">
    <text evidence="1">The sequence shown here is derived from an EMBL/GenBank/DDBJ whole genome shotgun (WGS) entry which is preliminary data.</text>
</comment>
<proteinExistence type="predicted"/>